<dbReference type="SMART" id="SM00829">
    <property type="entry name" value="PKS_ER"/>
    <property type="match status" value="1"/>
</dbReference>
<dbReference type="RefSeq" id="XP_016644636.1">
    <property type="nucleotide sequence ID" value="XM_016785854.1"/>
</dbReference>
<dbReference type="EMBL" id="JOWA01000087">
    <property type="protein sequence ID" value="KEZ44837.1"/>
    <property type="molecule type" value="Genomic_DNA"/>
</dbReference>
<dbReference type="Gene3D" id="3.40.50.720">
    <property type="entry name" value="NAD(P)-binding Rossmann-like Domain"/>
    <property type="match status" value="1"/>
</dbReference>
<dbReference type="Pfam" id="PF13602">
    <property type="entry name" value="ADH_zinc_N_2"/>
    <property type="match status" value="1"/>
</dbReference>
<gene>
    <name evidence="2" type="ORF">SAPIO_CDS2959</name>
</gene>
<dbReference type="OrthoDB" id="9992527at2759"/>
<sequence length="360" mass="39008">MAADMLAVTAPTYCDPSRYELSTIPRPRITEPTDVIIQVHAASINPVDVKKADGVFKLAVKEQFPYQIGYDAAGVVTEIGDGAQKFKVGDEVYTRLPEVGRGSWSEYVKCAESYVALKPKNLSFGEAASLPLAGVTALQILRQYKGSLEGKTVFIPAGLSGTGAFACQLAKNVFHAGKVITTVSTSKISKVPELLGQGVVDQIIDYTKNDPVDVIPPRSVDFLFDTTGQAMQFLSLMVPSTSLIASISTKPSATTLQGSSVMKRPDNPRIPLFGRLFLDAGDMARKLRARRWGVEYMYWFLDPNGEDLDTLRGYVEEGKLVPVVGATVDLRDIGKVREACMIVYNGKGGLGKTVFEVIQG</sequence>
<reference evidence="2 3" key="1">
    <citation type="journal article" date="2014" name="Genome Announc.">
        <title>Draft genome sequence of the pathogenic fungus Scedosporium apiospermum.</title>
        <authorList>
            <person name="Vandeputte P."/>
            <person name="Ghamrawi S."/>
            <person name="Rechenmann M."/>
            <person name="Iltis A."/>
            <person name="Giraud S."/>
            <person name="Fleury M."/>
            <person name="Thornton C."/>
            <person name="Delhaes L."/>
            <person name="Meyer W."/>
            <person name="Papon N."/>
            <person name="Bouchara J.P."/>
        </authorList>
    </citation>
    <scope>NUCLEOTIDE SEQUENCE [LARGE SCALE GENOMIC DNA]</scope>
    <source>
        <strain evidence="2 3">IHEM 14462</strain>
    </source>
</reference>
<comment type="caution">
    <text evidence="2">The sequence shown here is derived from an EMBL/GenBank/DDBJ whole genome shotgun (WGS) entry which is preliminary data.</text>
</comment>
<dbReference type="Proteomes" id="UP000028545">
    <property type="component" value="Unassembled WGS sequence"/>
</dbReference>
<keyword evidence="3" id="KW-1185">Reference proteome</keyword>
<dbReference type="SUPFAM" id="SSF51735">
    <property type="entry name" value="NAD(P)-binding Rossmann-fold domains"/>
    <property type="match status" value="1"/>
</dbReference>
<name>A0A084GBX5_PSEDA</name>
<feature type="domain" description="Enoyl reductase (ER)" evidence="1">
    <location>
        <begin position="14"/>
        <end position="355"/>
    </location>
</feature>
<dbReference type="AlphaFoldDB" id="A0A084GBX5"/>
<dbReference type="GO" id="GO:0016491">
    <property type="term" value="F:oxidoreductase activity"/>
    <property type="evidence" value="ECO:0007669"/>
    <property type="project" value="InterPro"/>
</dbReference>
<dbReference type="InterPro" id="IPR011032">
    <property type="entry name" value="GroES-like_sf"/>
</dbReference>
<dbReference type="HOGENOM" id="CLU_026673_3_3_1"/>
<dbReference type="OMA" id="YDCAGIV"/>
<dbReference type="GeneID" id="27722031"/>
<organism evidence="2 3">
    <name type="scientific">Pseudallescheria apiosperma</name>
    <name type="common">Scedosporium apiospermum</name>
    <dbReference type="NCBI Taxonomy" id="563466"/>
    <lineage>
        <taxon>Eukaryota</taxon>
        <taxon>Fungi</taxon>
        <taxon>Dikarya</taxon>
        <taxon>Ascomycota</taxon>
        <taxon>Pezizomycotina</taxon>
        <taxon>Sordariomycetes</taxon>
        <taxon>Hypocreomycetidae</taxon>
        <taxon>Microascales</taxon>
        <taxon>Microascaceae</taxon>
        <taxon>Scedosporium</taxon>
    </lineage>
</organism>
<dbReference type="PANTHER" id="PTHR11695">
    <property type="entry name" value="ALCOHOL DEHYDROGENASE RELATED"/>
    <property type="match status" value="1"/>
</dbReference>
<dbReference type="CDD" id="cd05289">
    <property type="entry name" value="MDR_like_2"/>
    <property type="match status" value="1"/>
</dbReference>
<evidence type="ECO:0000259" key="1">
    <source>
        <dbReference type="SMART" id="SM00829"/>
    </source>
</evidence>
<dbReference type="GO" id="GO:0005739">
    <property type="term" value="C:mitochondrion"/>
    <property type="evidence" value="ECO:0007669"/>
    <property type="project" value="TreeGrafter"/>
</dbReference>
<proteinExistence type="predicted"/>
<dbReference type="InterPro" id="IPR036291">
    <property type="entry name" value="NAD(P)-bd_dom_sf"/>
</dbReference>
<dbReference type="Gene3D" id="3.90.180.10">
    <property type="entry name" value="Medium-chain alcohol dehydrogenases, catalytic domain"/>
    <property type="match status" value="1"/>
</dbReference>
<protein>
    <recommendedName>
        <fullName evidence="1">Enoyl reductase (ER) domain-containing protein</fullName>
    </recommendedName>
</protein>
<dbReference type="InterPro" id="IPR020843">
    <property type="entry name" value="ER"/>
</dbReference>
<dbReference type="VEuPathDB" id="FungiDB:SAPIO_CDS2959"/>
<dbReference type="KEGG" id="sapo:SAPIO_CDS2959"/>
<dbReference type="PANTHER" id="PTHR11695:SF294">
    <property type="entry name" value="RETICULON-4-INTERACTING PROTEIN 1, MITOCHONDRIAL"/>
    <property type="match status" value="1"/>
</dbReference>
<dbReference type="InterPro" id="IPR050700">
    <property type="entry name" value="YIM1/Zinc_Alcohol_DH_Fams"/>
</dbReference>
<dbReference type="Pfam" id="PF08240">
    <property type="entry name" value="ADH_N"/>
    <property type="match status" value="1"/>
</dbReference>
<evidence type="ECO:0000313" key="2">
    <source>
        <dbReference type="EMBL" id="KEZ44837.1"/>
    </source>
</evidence>
<accession>A0A084GBX5</accession>
<evidence type="ECO:0000313" key="3">
    <source>
        <dbReference type="Proteomes" id="UP000028545"/>
    </source>
</evidence>
<dbReference type="InterPro" id="IPR013154">
    <property type="entry name" value="ADH-like_N"/>
</dbReference>
<dbReference type="SUPFAM" id="SSF50129">
    <property type="entry name" value="GroES-like"/>
    <property type="match status" value="1"/>
</dbReference>